<accession>A0ABW0HPW4</accession>
<feature type="signal peptide" evidence="1">
    <location>
        <begin position="1"/>
        <end position="38"/>
    </location>
</feature>
<proteinExistence type="predicted"/>
<sequence length="1126" mass="123321">MMLITWSKGFKSRWAVALLLTLPLVLFLILSNAKSAYADTSGDAYVNYDAGTATWTMGTAAVEKKVRFTGTSQFMQTSFKNKLTNREYVQGTQNSDEFQVKIGSTTYNGSSAGWVYDTHAVSTLSQGELQLKITFHNSVVKVNRYYIVFPSTGAIREWSEFQNVSGSAQNFSSPYMFKQRLMQNDRASIDLQYMTGGGNFTGSGILKTVSMTGSYNRTFDSYDAPEVITVDGHNQNAIGTYEQGTSVYDSLFVLRNHSLSEGIWLSFDYNGHWLTQVSESGTPINLSGYASMTDYAVANNASITGPKSIIGVFSGDLDDMGNAILDYTYRYLWDYTRGSGGGAWQNRISPQMPSAYEATNYARYAGGSVVHVDDNWYDRKGDWNAALAGESFAELNAYVQKSGMKMRVWSPFWHADYGSDVVNNHADWLVSGDTVTFYGLHLNLANENAYQWILAKASSKQVEWGAYDWRYDGAPAWKSGGSDNDMLKQSENFFRLLKEFKDANPLATIHGCASGGEILSMEAVRYVDAQQLTDGLAYHYAGYYQSLKLPLSKLGHSFYSEPDIDADFTTLVPKSAAAKEKYRKFVEMQRYIGSQGVNGRWSKVFRPTMASGDATYLMQTTNSDRTKAMIMFSGYAPYFNTNVTVYPKGLLDATNYTLSCPKGSCTSQTRTGAYWKANGVALTSLKPGETVFFNMTDYPGAGTDTTNPSAPSGVTVKKAQYMGHYGVELNWSAGSDNRFLSYYEIERNGVAIDKVSQGTFYFLENGASGDTYRIRSVDGDGNVSAYATSTLLAGGPTAPTPPAIADRYEFSTGFSSSQGGNQWAYQQQYAPFPGYNYLTNLFWDAANGRWKGNGTYPMVAAGWVHPDDAYNPVIKWIAPKDGTVRVSGTVSLSQSGQGGDGIVARIKGPTESPYTNGDLWGPYTLGGNDTAGINHDLIVEVKRGQALFFIVNKNGNNYFDGTYWNPVIAYGSFQSASSGFSSTQGNGGWYYQEWNGSAYSNLATYNTVSSTWQGSGPDLLVGAGFQHPDANDSVRKWVAPSGGSIDVTGTVKMYQTGGDGVIVTIKKNGTTIWGPQSIAGSDTTTGVSHNVHTTVTAGDAIYFIVNKNGTKYFDSTVWDPMISLYP</sequence>
<keyword evidence="1" id="KW-0732">Signal</keyword>
<keyword evidence="3" id="KW-1185">Reference proteome</keyword>
<dbReference type="RefSeq" id="WP_378132477.1">
    <property type="nucleotide sequence ID" value="NZ_JBHSMI010000023.1"/>
</dbReference>
<dbReference type="Gene3D" id="3.20.20.70">
    <property type="entry name" value="Aldolase class I"/>
    <property type="match status" value="1"/>
</dbReference>
<dbReference type="Gene3D" id="2.60.40.10">
    <property type="entry name" value="Immunoglobulins"/>
    <property type="match status" value="1"/>
</dbReference>
<dbReference type="InterPro" id="IPR013785">
    <property type="entry name" value="Aldolase_TIM"/>
</dbReference>
<dbReference type="EMBL" id="JBHSMI010000023">
    <property type="protein sequence ID" value="MFC5403269.1"/>
    <property type="molecule type" value="Genomic_DNA"/>
</dbReference>
<evidence type="ECO:0000313" key="3">
    <source>
        <dbReference type="Proteomes" id="UP001596113"/>
    </source>
</evidence>
<evidence type="ECO:0000313" key="2">
    <source>
        <dbReference type="EMBL" id="MFC5403269.1"/>
    </source>
</evidence>
<dbReference type="InterPro" id="IPR017853">
    <property type="entry name" value="GH"/>
</dbReference>
<dbReference type="InterPro" id="IPR013783">
    <property type="entry name" value="Ig-like_fold"/>
</dbReference>
<name>A0ABW0HPW4_9BACL</name>
<comment type="caution">
    <text evidence="2">The sequence shown here is derived from an EMBL/GenBank/DDBJ whole genome shotgun (WGS) entry which is preliminary data.</text>
</comment>
<dbReference type="SUPFAM" id="SSF51445">
    <property type="entry name" value="(Trans)glycosidases"/>
    <property type="match status" value="1"/>
</dbReference>
<dbReference type="Proteomes" id="UP001596113">
    <property type="component" value="Unassembled WGS sequence"/>
</dbReference>
<organism evidence="2 3">
    <name type="scientific">Cohnella soli</name>
    <dbReference type="NCBI Taxonomy" id="425005"/>
    <lineage>
        <taxon>Bacteria</taxon>
        <taxon>Bacillati</taxon>
        <taxon>Bacillota</taxon>
        <taxon>Bacilli</taxon>
        <taxon>Bacillales</taxon>
        <taxon>Paenibacillaceae</taxon>
        <taxon>Cohnella</taxon>
    </lineage>
</organism>
<evidence type="ECO:0008006" key="4">
    <source>
        <dbReference type="Google" id="ProtNLM"/>
    </source>
</evidence>
<evidence type="ECO:0000256" key="1">
    <source>
        <dbReference type="SAM" id="SignalP"/>
    </source>
</evidence>
<feature type="chain" id="PRO_5046281033" description="Alpha-galactosidase" evidence="1">
    <location>
        <begin position="39"/>
        <end position="1126"/>
    </location>
</feature>
<reference evidence="3" key="1">
    <citation type="journal article" date="2019" name="Int. J. Syst. Evol. Microbiol.">
        <title>The Global Catalogue of Microorganisms (GCM) 10K type strain sequencing project: providing services to taxonomists for standard genome sequencing and annotation.</title>
        <authorList>
            <consortium name="The Broad Institute Genomics Platform"/>
            <consortium name="The Broad Institute Genome Sequencing Center for Infectious Disease"/>
            <person name="Wu L."/>
            <person name="Ma J."/>
        </authorList>
    </citation>
    <scope>NUCLEOTIDE SEQUENCE [LARGE SCALE GENOMIC DNA]</scope>
    <source>
        <strain evidence="3">CGMCC 1.18575</strain>
    </source>
</reference>
<protein>
    <recommendedName>
        <fullName evidence="4">Alpha-galactosidase</fullName>
    </recommendedName>
</protein>
<gene>
    <name evidence="2" type="ORF">ACFPOF_11065</name>
</gene>